<reference evidence="1" key="1">
    <citation type="submission" date="2021-02" db="EMBL/GenBank/DDBJ databases">
        <title>Rhodobacter shimadae sp. nov., an aerobic anoxygenic phototrophic bacterium isolated from a hot spring.</title>
        <authorList>
            <person name="Muramatsu S."/>
            <person name="Haruta S."/>
            <person name="Hirose S."/>
            <person name="Hanada S."/>
        </authorList>
    </citation>
    <scope>NUCLEOTIDE SEQUENCE</scope>
    <source>
        <strain evidence="1">N10</strain>
    </source>
</reference>
<dbReference type="PANTHER" id="PTHR39441">
    <property type="entry name" value="DUF2252 DOMAIN-CONTAINING PROTEIN"/>
    <property type="match status" value="1"/>
</dbReference>
<keyword evidence="2" id="KW-1185">Reference proteome</keyword>
<dbReference type="KEGG" id="nsm:JO391_13875"/>
<dbReference type="Proteomes" id="UP000826300">
    <property type="component" value="Chromosome"/>
</dbReference>
<protein>
    <submittedName>
        <fullName evidence="1">DUF2252 domain-containing protein</fullName>
    </submittedName>
</protein>
<organism evidence="1 2">
    <name type="scientific">Neotabrizicola shimadae</name>
    <dbReference type="NCBI Taxonomy" id="2807096"/>
    <lineage>
        <taxon>Bacteria</taxon>
        <taxon>Pseudomonadati</taxon>
        <taxon>Pseudomonadota</taxon>
        <taxon>Alphaproteobacteria</taxon>
        <taxon>Rhodobacterales</taxon>
        <taxon>Paracoccaceae</taxon>
        <taxon>Neotabrizicola</taxon>
    </lineage>
</organism>
<dbReference type="InterPro" id="IPR018721">
    <property type="entry name" value="DUF2252"/>
</dbReference>
<sequence length="463" mass="51794">MNDTANWEGRAHAGITIKDRRAAGKALRARTPRDALARWKPDPGRTDPLDILRAADATRRPDLLALRYGRMLASPFTFYRGSAGVMAADIGRSATSGLRVQACGDCHLLNFGGFATPERRIVMDINDLDETLPAPWEWDVQRLAASLVLAARSLGHSEQAARDAVEASVRSYRERMRAFSQTDVLDIWYARVDDSIAEQMLPPERREAFRKRIEKATRQNSSELVLPKLVDGFDTGEASIRDTPPTIFHVGDVATKDHLRRMQGPLAAYRETLAEDRRRLFDRFTLVDVAIKVVGIGSVGTNCFIGLFMSMAGKPLFLQMKEANVSVLEPFAGRSIYKNHGERVVQGLRMVQPATDIFLGWSRGEEGRQFYFRQLRDVKLRPLLESFDLETFRNYGILCGWALARAHAKSGDPWMISGYLGKGEEFDAAVARFAVTYADLAERDHAKLKAAVRAGHIPVQMES</sequence>
<proteinExistence type="predicted"/>
<evidence type="ECO:0000313" key="2">
    <source>
        <dbReference type="Proteomes" id="UP000826300"/>
    </source>
</evidence>
<dbReference type="PANTHER" id="PTHR39441:SF1">
    <property type="entry name" value="DUF2252 DOMAIN-CONTAINING PROTEIN"/>
    <property type="match status" value="1"/>
</dbReference>
<dbReference type="Pfam" id="PF10009">
    <property type="entry name" value="DUF2252"/>
    <property type="match status" value="1"/>
</dbReference>
<gene>
    <name evidence="1" type="ORF">JO391_13875</name>
</gene>
<dbReference type="AlphaFoldDB" id="A0A8G0ZVN0"/>
<accession>A0A8G0ZVN0</accession>
<dbReference type="RefSeq" id="WP_220661064.1">
    <property type="nucleotide sequence ID" value="NZ_CP069370.1"/>
</dbReference>
<dbReference type="EMBL" id="CP069370">
    <property type="protein sequence ID" value="QYZ68844.1"/>
    <property type="molecule type" value="Genomic_DNA"/>
</dbReference>
<evidence type="ECO:0000313" key="1">
    <source>
        <dbReference type="EMBL" id="QYZ68844.1"/>
    </source>
</evidence>
<name>A0A8G0ZVN0_9RHOB</name>